<dbReference type="InterPro" id="IPR005170">
    <property type="entry name" value="Transptr-assoc_dom"/>
</dbReference>
<feature type="compositionally biased region" description="Acidic residues" evidence="11">
    <location>
        <begin position="424"/>
        <end position="443"/>
    </location>
</feature>
<dbReference type="Pfam" id="PF03471">
    <property type="entry name" value="CorC_HlyC"/>
    <property type="match status" value="1"/>
</dbReference>
<keyword evidence="3" id="KW-1003">Cell membrane</keyword>
<evidence type="ECO:0000256" key="9">
    <source>
        <dbReference type="PROSITE-ProRule" id="PRU00703"/>
    </source>
</evidence>
<dbReference type="CDD" id="cd04590">
    <property type="entry name" value="CBS_pair_CorC_HlyC_assoc"/>
    <property type="match status" value="1"/>
</dbReference>
<evidence type="ECO:0000256" key="5">
    <source>
        <dbReference type="ARBA" id="ARBA00022737"/>
    </source>
</evidence>
<evidence type="ECO:0000256" key="12">
    <source>
        <dbReference type="SAM" id="Phobius"/>
    </source>
</evidence>
<dbReference type="InterPro" id="IPR016169">
    <property type="entry name" value="FAD-bd_PCMH_sub2"/>
</dbReference>
<dbReference type="InterPro" id="IPR044751">
    <property type="entry name" value="Ion_transp-like_CBS"/>
</dbReference>
<keyword evidence="6 10" id="KW-1133">Transmembrane helix</keyword>
<name>A0A1H0KVL0_9ACTN</name>
<evidence type="ECO:0000256" key="2">
    <source>
        <dbReference type="ARBA" id="ARBA00006337"/>
    </source>
</evidence>
<proteinExistence type="inferred from homology"/>
<dbReference type="SUPFAM" id="SSF56176">
    <property type="entry name" value="FAD-binding/transporter-associated domain-like"/>
    <property type="match status" value="1"/>
</dbReference>
<gene>
    <name evidence="15" type="ORF">SAMN05660199_02250</name>
</gene>
<dbReference type="SMART" id="SM00116">
    <property type="entry name" value="CBS"/>
    <property type="match status" value="2"/>
</dbReference>
<keyword evidence="4 10" id="KW-0812">Transmembrane</keyword>
<dbReference type="GO" id="GO:0005886">
    <property type="term" value="C:plasma membrane"/>
    <property type="evidence" value="ECO:0007669"/>
    <property type="project" value="UniProtKB-SubCell"/>
</dbReference>
<keyword evidence="8 10" id="KW-0472">Membrane</keyword>
<dbReference type="InterPro" id="IPR000644">
    <property type="entry name" value="CBS_dom"/>
</dbReference>
<keyword evidence="5" id="KW-0677">Repeat</keyword>
<dbReference type="STRING" id="1052260.SAMN05660199_02250"/>
<keyword evidence="7 9" id="KW-0129">CBS domain</keyword>
<evidence type="ECO:0000259" key="14">
    <source>
        <dbReference type="PROSITE" id="PS51846"/>
    </source>
</evidence>
<dbReference type="InterPro" id="IPR046342">
    <property type="entry name" value="CBS_dom_sf"/>
</dbReference>
<feature type="compositionally biased region" description="Low complexity" evidence="11">
    <location>
        <begin position="459"/>
        <end position="469"/>
    </location>
</feature>
<evidence type="ECO:0000256" key="11">
    <source>
        <dbReference type="SAM" id="MobiDB-lite"/>
    </source>
</evidence>
<feature type="domain" description="CNNM transmembrane" evidence="14">
    <location>
        <begin position="1"/>
        <end position="188"/>
    </location>
</feature>
<protein>
    <submittedName>
        <fullName evidence="15">Hemolysin, contains CBS domains</fullName>
    </submittedName>
</protein>
<feature type="transmembrane region" description="Helical" evidence="12">
    <location>
        <begin position="66"/>
        <end position="86"/>
    </location>
</feature>
<evidence type="ECO:0000256" key="6">
    <source>
        <dbReference type="ARBA" id="ARBA00022989"/>
    </source>
</evidence>
<dbReference type="RefSeq" id="WP_091244750.1">
    <property type="nucleotide sequence ID" value="NZ_FNIR01000006.1"/>
</dbReference>
<accession>A0A1H0KVL0</accession>
<feature type="region of interest" description="Disordered" evidence="11">
    <location>
        <begin position="421"/>
        <end position="485"/>
    </location>
</feature>
<dbReference type="OrthoDB" id="110231at2"/>
<dbReference type="PROSITE" id="PS51371">
    <property type="entry name" value="CBS"/>
    <property type="match status" value="2"/>
</dbReference>
<comment type="similarity">
    <text evidence="2">Belongs to the UPF0053 family.</text>
</comment>
<evidence type="ECO:0000313" key="16">
    <source>
        <dbReference type="Proteomes" id="UP000199088"/>
    </source>
</evidence>
<dbReference type="InterPro" id="IPR002550">
    <property type="entry name" value="CNNM"/>
</dbReference>
<feature type="domain" description="CBS" evidence="13">
    <location>
        <begin position="207"/>
        <end position="266"/>
    </location>
</feature>
<dbReference type="SUPFAM" id="SSF54631">
    <property type="entry name" value="CBS-domain pair"/>
    <property type="match status" value="1"/>
</dbReference>
<dbReference type="Gene3D" id="3.10.580.10">
    <property type="entry name" value="CBS-domain"/>
    <property type="match status" value="1"/>
</dbReference>
<evidence type="ECO:0000313" key="15">
    <source>
        <dbReference type="EMBL" id="SDO59811.1"/>
    </source>
</evidence>
<dbReference type="Proteomes" id="UP000199088">
    <property type="component" value="Unassembled WGS sequence"/>
</dbReference>
<evidence type="ECO:0000259" key="13">
    <source>
        <dbReference type="PROSITE" id="PS51371"/>
    </source>
</evidence>
<evidence type="ECO:0000256" key="7">
    <source>
        <dbReference type="ARBA" id="ARBA00023122"/>
    </source>
</evidence>
<dbReference type="Gene3D" id="3.30.465.10">
    <property type="match status" value="1"/>
</dbReference>
<dbReference type="SMART" id="SM01091">
    <property type="entry name" value="CorC_HlyC"/>
    <property type="match status" value="1"/>
</dbReference>
<feature type="transmembrane region" description="Helical" evidence="12">
    <location>
        <begin position="135"/>
        <end position="154"/>
    </location>
</feature>
<dbReference type="InterPro" id="IPR036318">
    <property type="entry name" value="FAD-bd_PCMH-like_sf"/>
</dbReference>
<dbReference type="PANTHER" id="PTHR22777:SF32">
    <property type="entry name" value="UPF0053 INNER MEMBRANE PROTEIN YFJD"/>
    <property type="match status" value="1"/>
</dbReference>
<sequence length="485" mass="52170">MSSTAITLLVIALLLVPVAGVFAAVDAALQGLSRARVDALRRDGARGAAALLQVVEDRARHVSLLLLLRIACETTAAVLVGVILFVQFDEVGAGLVTAAVVMTVVSYVLVGVGPRTLGRQHAYRIALRAAGPTRLLGRVLGPVSTLLILLGNAITPGRGFREGPFSTDVELRELVDLAQERGVVETGERDMIQSVFSLGDTIAREVMVPRPDVVFVESTKSVRQALALALRSGFSRIPVIGENVDDIVGVVYLKDLVRRTQGDQDVSRIRVEDLMRPAAFVPESKPVDELLRDMQARRIHMAVVVDEYGGFAGLLTIEDILEEIVGEIDDEHDAVQRPPVEELPDGSYRITARLPVEDLADLFRVELPQDDDVETVGGLLARAIGRVPIEGSATVVGELHLLAESTGGRRNQIDTMLVRRVEEPAEADEPEPVEPAVDPEEEERAERRARRKREKKEAAAAAAAAAAEEAGAEEAEPDAAGKLPG</sequence>
<dbReference type="Pfam" id="PF00571">
    <property type="entry name" value="CBS"/>
    <property type="match status" value="2"/>
</dbReference>
<evidence type="ECO:0000256" key="3">
    <source>
        <dbReference type="ARBA" id="ARBA00022475"/>
    </source>
</evidence>
<dbReference type="Pfam" id="PF01595">
    <property type="entry name" value="CNNM"/>
    <property type="match status" value="1"/>
</dbReference>
<feature type="domain" description="CBS" evidence="13">
    <location>
        <begin position="274"/>
        <end position="331"/>
    </location>
</feature>
<dbReference type="GO" id="GO:0050660">
    <property type="term" value="F:flavin adenine dinucleotide binding"/>
    <property type="evidence" value="ECO:0007669"/>
    <property type="project" value="InterPro"/>
</dbReference>
<evidence type="ECO:0000256" key="4">
    <source>
        <dbReference type="ARBA" id="ARBA00022692"/>
    </source>
</evidence>
<reference evidence="16" key="1">
    <citation type="submission" date="2016-10" db="EMBL/GenBank/DDBJ databases">
        <authorList>
            <person name="Varghese N."/>
            <person name="Submissions S."/>
        </authorList>
    </citation>
    <scope>NUCLEOTIDE SEQUENCE [LARGE SCALE GENOMIC DNA]</scope>
    <source>
        <strain evidence="16">DSM 45843</strain>
    </source>
</reference>
<dbReference type="AlphaFoldDB" id="A0A1H0KVL0"/>
<evidence type="ECO:0000256" key="10">
    <source>
        <dbReference type="PROSITE-ProRule" id="PRU01193"/>
    </source>
</evidence>
<evidence type="ECO:0000256" key="8">
    <source>
        <dbReference type="ARBA" id="ARBA00023136"/>
    </source>
</evidence>
<feature type="transmembrane region" description="Helical" evidence="12">
    <location>
        <begin position="93"/>
        <end position="115"/>
    </location>
</feature>
<organism evidence="15 16">
    <name type="scientific">Klenkia soli</name>
    <dbReference type="NCBI Taxonomy" id="1052260"/>
    <lineage>
        <taxon>Bacteria</taxon>
        <taxon>Bacillati</taxon>
        <taxon>Actinomycetota</taxon>
        <taxon>Actinomycetes</taxon>
        <taxon>Geodermatophilales</taxon>
        <taxon>Geodermatophilaceae</taxon>
        <taxon>Klenkia</taxon>
    </lineage>
</organism>
<dbReference type="FunFam" id="3.10.580.10:FF:000002">
    <property type="entry name" value="Magnesium/cobalt efflux protein CorC"/>
    <property type="match status" value="1"/>
</dbReference>
<comment type="subcellular location">
    <subcellularLocation>
        <location evidence="1">Cell membrane</location>
        <topology evidence="1">Multi-pass membrane protein</topology>
    </subcellularLocation>
</comment>
<keyword evidence="16" id="KW-1185">Reference proteome</keyword>
<dbReference type="EMBL" id="FNIR01000006">
    <property type="protein sequence ID" value="SDO59811.1"/>
    <property type="molecule type" value="Genomic_DNA"/>
</dbReference>
<dbReference type="PANTHER" id="PTHR22777">
    <property type="entry name" value="HEMOLYSIN-RELATED"/>
    <property type="match status" value="1"/>
</dbReference>
<dbReference type="PROSITE" id="PS51846">
    <property type="entry name" value="CNNM"/>
    <property type="match status" value="1"/>
</dbReference>
<evidence type="ECO:0000256" key="1">
    <source>
        <dbReference type="ARBA" id="ARBA00004651"/>
    </source>
</evidence>